<name>A0A7J7YDW3_MYOMY</name>
<dbReference type="VEuPathDB" id="HostDB:GeneID_118654499"/>
<sequence length="299" mass="33632">MAVSSGDSRSGFRYSEIVRFINEEVLQNGGGPDFYSAFSARPWYEIEDQLRSIVVNPQVPDNSKRAFAWSALALGVRAAARQRDDYARGVWRLQEQIEEHERAASTLVAKLQQKINERDWLVWQCRRAREDLQWTLDQREAARRQLLLAEKRRQQAVPKPLGQQLGINTQPLNVGERSQVLAKVRQRPSGADSQRVMVSTTGALYLPGLLGPQMPTGVSHPPGRYPAVESKKKKALQCDEESRGQKEGPVKSHFTNPSGLSRSRDGTSEKQQPQGQVPSLPKGKKVFESQQEEKPRPQG</sequence>
<dbReference type="PANTHER" id="PTHR23111">
    <property type="entry name" value="ZINC FINGER PROTEIN"/>
    <property type="match status" value="1"/>
</dbReference>
<feature type="compositionally biased region" description="Basic and acidic residues" evidence="3">
    <location>
        <begin position="236"/>
        <end position="250"/>
    </location>
</feature>
<evidence type="ECO:0000259" key="4">
    <source>
        <dbReference type="Pfam" id="PF15186"/>
    </source>
</evidence>
<dbReference type="GO" id="GO:0003729">
    <property type="term" value="F:mRNA binding"/>
    <property type="evidence" value="ECO:0007669"/>
    <property type="project" value="TreeGrafter"/>
</dbReference>
<reference evidence="5 6" key="1">
    <citation type="journal article" date="2020" name="Nature">
        <title>Six reference-quality genomes reveal evolution of bat adaptations.</title>
        <authorList>
            <person name="Jebb D."/>
            <person name="Huang Z."/>
            <person name="Pippel M."/>
            <person name="Hughes G.M."/>
            <person name="Lavrichenko K."/>
            <person name="Devanna P."/>
            <person name="Winkler S."/>
            <person name="Jermiin L.S."/>
            <person name="Skirmuntt E.C."/>
            <person name="Katzourakis A."/>
            <person name="Burkitt-Gray L."/>
            <person name="Ray D.A."/>
            <person name="Sullivan K.A.M."/>
            <person name="Roscito J.G."/>
            <person name="Kirilenko B.M."/>
            <person name="Davalos L.M."/>
            <person name="Corthals A.P."/>
            <person name="Power M.L."/>
            <person name="Jones G."/>
            <person name="Ransome R.D."/>
            <person name="Dechmann D.K.N."/>
            <person name="Locatelli A.G."/>
            <person name="Puechmaille S.J."/>
            <person name="Fedrigo O."/>
            <person name="Jarvis E.D."/>
            <person name="Hiller M."/>
            <person name="Vernes S.C."/>
            <person name="Myers E.W."/>
            <person name="Teeling E.C."/>
        </authorList>
    </citation>
    <scope>NUCLEOTIDE SEQUENCE [LARGE SCALE GENOMIC DNA]</scope>
    <source>
        <strain evidence="5">MMyoMyo1</strain>
        <tissue evidence="5">Flight muscle</tissue>
    </source>
</reference>
<organism evidence="5 6">
    <name type="scientific">Myotis myotis</name>
    <name type="common">Greater mouse-eared bat</name>
    <name type="synonym">Vespertilio myotis</name>
    <dbReference type="NCBI Taxonomy" id="51298"/>
    <lineage>
        <taxon>Eukaryota</taxon>
        <taxon>Metazoa</taxon>
        <taxon>Chordata</taxon>
        <taxon>Craniata</taxon>
        <taxon>Vertebrata</taxon>
        <taxon>Euteleostomi</taxon>
        <taxon>Mammalia</taxon>
        <taxon>Eutheria</taxon>
        <taxon>Laurasiatheria</taxon>
        <taxon>Chiroptera</taxon>
        <taxon>Yangochiroptera</taxon>
        <taxon>Vespertilionidae</taxon>
        <taxon>Myotis</taxon>
    </lineage>
</organism>
<feature type="region of interest" description="Disordered" evidence="3">
    <location>
        <begin position="214"/>
        <end position="299"/>
    </location>
</feature>
<comment type="similarity">
    <text evidence="1">Belongs to the TEX13 family.</text>
</comment>
<evidence type="ECO:0000256" key="2">
    <source>
        <dbReference type="SAM" id="Coils"/>
    </source>
</evidence>
<feature type="coiled-coil region" evidence="2">
    <location>
        <begin position="90"/>
        <end position="117"/>
    </location>
</feature>
<evidence type="ECO:0000313" key="6">
    <source>
        <dbReference type="Proteomes" id="UP000527355"/>
    </source>
</evidence>
<evidence type="ECO:0000256" key="3">
    <source>
        <dbReference type="SAM" id="MobiDB-lite"/>
    </source>
</evidence>
<dbReference type="AlphaFoldDB" id="A0A7J7YDW3"/>
<protein>
    <recommendedName>
        <fullName evidence="4">Testis-expressed protein 13 A-D N-terminal domain-containing protein</fullName>
    </recommendedName>
</protein>
<feature type="domain" description="Testis-expressed protein 13 A-D N-terminal" evidence="4">
    <location>
        <begin position="6"/>
        <end position="149"/>
    </location>
</feature>
<dbReference type="PANTHER" id="PTHR23111:SF103">
    <property type="entry name" value="TEX13 FAMILY MEMBER C3-RELATED"/>
    <property type="match status" value="1"/>
</dbReference>
<keyword evidence="2" id="KW-0175">Coiled coil</keyword>
<accession>A0A7J7YDW3</accession>
<comment type="caution">
    <text evidence="5">The sequence shown here is derived from an EMBL/GenBank/DDBJ whole genome shotgun (WGS) entry which is preliminary data.</text>
</comment>
<dbReference type="EMBL" id="JABWUV010000004">
    <property type="protein sequence ID" value="KAF6360065.1"/>
    <property type="molecule type" value="Genomic_DNA"/>
</dbReference>
<dbReference type="Pfam" id="PF15186">
    <property type="entry name" value="TEX13"/>
    <property type="match status" value="1"/>
</dbReference>
<dbReference type="Proteomes" id="UP000527355">
    <property type="component" value="Unassembled WGS sequence"/>
</dbReference>
<gene>
    <name evidence="5" type="ORF">mMyoMyo1_011023</name>
</gene>
<feature type="compositionally biased region" description="Basic and acidic residues" evidence="3">
    <location>
        <begin position="285"/>
        <end position="299"/>
    </location>
</feature>
<dbReference type="InterPro" id="IPR028193">
    <property type="entry name" value="TEX13A-D_N"/>
</dbReference>
<evidence type="ECO:0000256" key="1">
    <source>
        <dbReference type="ARBA" id="ARBA00008287"/>
    </source>
</evidence>
<proteinExistence type="inferred from homology"/>
<keyword evidence="6" id="KW-1185">Reference proteome</keyword>
<evidence type="ECO:0000313" key="5">
    <source>
        <dbReference type="EMBL" id="KAF6360065.1"/>
    </source>
</evidence>